<dbReference type="OrthoDB" id="1921521at2759"/>
<dbReference type="AlphaFoldDB" id="A0A067L8V6"/>
<proteinExistence type="predicted"/>
<evidence type="ECO:0000313" key="2">
    <source>
        <dbReference type="EMBL" id="KDP44827.1"/>
    </source>
</evidence>
<dbReference type="Proteomes" id="UP000027138">
    <property type="component" value="Unassembled WGS sequence"/>
</dbReference>
<name>A0A067L8V6_JATCU</name>
<protein>
    <submittedName>
        <fullName evidence="2">Uncharacterized protein</fullName>
    </submittedName>
</protein>
<dbReference type="PANTHER" id="PTHR36741">
    <property type="entry name" value="OS07G0100500 PROTEIN"/>
    <property type="match status" value="1"/>
</dbReference>
<evidence type="ECO:0000256" key="1">
    <source>
        <dbReference type="SAM" id="MobiDB-lite"/>
    </source>
</evidence>
<feature type="region of interest" description="Disordered" evidence="1">
    <location>
        <begin position="433"/>
        <end position="453"/>
    </location>
</feature>
<sequence>MELLSKIKDILKRRPSIADLTGISKSRLDCFATHLRTYLVGSIRENAVCFPATSLGTNLDLADGTSSISSKSLRSRHVGSQAVKANSSYQGSLSPRSSSFKEGVPRSLSSLKNAAREKLKRRGDSHLSAVDDLMITFPRNNDASSCIQLENERLAVINSCPVAPSSFLESLGKLAISPSLTSAPHVMPSIPPLISPYYCWCPQGASTLQRPSASPQFTTSSTESPLLPPLSSLLSAARPSGLLTPTPSLSLAEIPSLDFPALLPDPLLRLPMPGSQQIPTFTPLICDPIVHIPVIDVCSSGQGYLVSAGPAISSSIPPLHPQLVNPLIPETDSMLEKGARETLRLLISSSAQGNPQLMDVLPAVLTNDDKKGLHATGSRGLYAGSSDVNAIASSMAAFSLVSLSESTKGDGDAKVIGSCDSFDRSLQDGRSGLDRSCFDDDNTRFPNMEEGNH</sequence>
<accession>A0A067L8V6</accession>
<dbReference type="PANTHER" id="PTHR36741:SF1">
    <property type="entry name" value="OS07G0100500 PROTEIN"/>
    <property type="match status" value="1"/>
</dbReference>
<feature type="region of interest" description="Disordered" evidence="1">
    <location>
        <begin position="81"/>
        <end position="105"/>
    </location>
</feature>
<keyword evidence="3" id="KW-1185">Reference proteome</keyword>
<organism evidence="2 3">
    <name type="scientific">Jatropha curcas</name>
    <name type="common">Barbados nut</name>
    <dbReference type="NCBI Taxonomy" id="180498"/>
    <lineage>
        <taxon>Eukaryota</taxon>
        <taxon>Viridiplantae</taxon>
        <taxon>Streptophyta</taxon>
        <taxon>Embryophyta</taxon>
        <taxon>Tracheophyta</taxon>
        <taxon>Spermatophyta</taxon>
        <taxon>Magnoliopsida</taxon>
        <taxon>eudicotyledons</taxon>
        <taxon>Gunneridae</taxon>
        <taxon>Pentapetalae</taxon>
        <taxon>rosids</taxon>
        <taxon>fabids</taxon>
        <taxon>Malpighiales</taxon>
        <taxon>Euphorbiaceae</taxon>
        <taxon>Crotonoideae</taxon>
        <taxon>Jatropheae</taxon>
        <taxon>Jatropha</taxon>
    </lineage>
</organism>
<feature type="compositionally biased region" description="Basic and acidic residues" evidence="1">
    <location>
        <begin position="433"/>
        <end position="443"/>
    </location>
</feature>
<dbReference type="EMBL" id="KK914240">
    <property type="protein sequence ID" value="KDP44827.1"/>
    <property type="molecule type" value="Genomic_DNA"/>
</dbReference>
<gene>
    <name evidence="2" type="ORF">JCGZ_01327</name>
</gene>
<reference evidence="2 3" key="1">
    <citation type="journal article" date="2014" name="PLoS ONE">
        <title>Global Analysis of Gene Expression Profiles in Physic Nut (Jatropha curcas L.) Seedlings Exposed to Salt Stress.</title>
        <authorList>
            <person name="Zhang L."/>
            <person name="Zhang C."/>
            <person name="Wu P."/>
            <person name="Chen Y."/>
            <person name="Li M."/>
            <person name="Jiang H."/>
            <person name="Wu G."/>
        </authorList>
    </citation>
    <scope>NUCLEOTIDE SEQUENCE [LARGE SCALE GENOMIC DNA]</scope>
    <source>
        <strain evidence="3">cv. GZQX0401</strain>
        <tissue evidence="2">Young leaves</tissue>
    </source>
</reference>
<evidence type="ECO:0000313" key="3">
    <source>
        <dbReference type="Proteomes" id="UP000027138"/>
    </source>
</evidence>
<feature type="compositionally biased region" description="Polar residues" evidence="1">
    <location>
        <begin position="83"/>
        <end position="100"/>
    </location>
</feature>
<dbReference type="STRING" id="180498.A0A067L8V6"/>